<evidence type="ECO:0000313" key="3">
    <source>
        <dbReference type="Proteomes" id="UP000737420"/>
    </source>
</evidence>
<dbReference type="GeneID" id="48824600"/>
<dbReference type="EMBL" id="BPOP01000103">
    <property type="protein sequence ID" value="GJB94363.1"/>
    <property type="molecule type" value="Genomic_DNA"/>
</dbReference>
<accession>A0ABD0BDK4</accession>
<proteinExistence type="predicted"/>
<feature type="region of interest" description="Disordered" evidence="1">
    <location>
        <begin position="1"/>
        <end position="52"/>
    </location>
</feature>
<name>A0ABD0BDK4_AERCA</name>
<protein>
    <recommendedName>
        <fullName evidence="4">SMP domain-containing protein</fullName>
    </recommendedName>
</protein>
<comment type="caution">
    <text evidence="2">The sequence shown here is derived from an EMBL/GenBank/DDBJ whole genome shotgun (WGS) entry which is preliminary data.</text>
</comment>
<sequence length="52" mass="5473">MSNSKKPMTTEAVSRIHSAEARSNGGGVSKDSFTARAQKTAAVTPPKPETKK</sequence>
<reference evidence="2 3" key="1">
    <citation type="submission" date="2021-07" db="EMBL/GenBank/DDBJ databases">
        <title>Draft genome sequence of carbapenem-resistant Aeromonas spp. in Japan.</title>
        <authorList>
            <person name="Maehana S."/>
            <person name="Suzuki M."/>
            <person name="Kitasato H."/>
        </authorList>
    </citation>
    <scope>NUCLEOTIDE SEQUENCE [LARGE SCALE GENOMIC DNA]</scope>
    <source>
        <strain evidence="2 3">KAM382</strain>
    </source>
</reference>
<dbReference type="AlphaFoldDB" id="A0ABD0BDK4"/>
<evidence type="ECO:0008006" key="4">
    <source>
        <dbReference type="Google" id="ProtNLM"/>
    </source>
</evidence>
<evidence type="ECO:0000256" key="1">
    <source>
        <dbReference type="SAM" id="MobiDB-lite"/>
    </source>
</evidence>
<organism evidence="2 3">
    <name type="scientific">Aeromonas caviae</name>
    <name type="common">Aeromonas punctata</name>
    <dbReference type="NCBI Taxonomy" id="648"/>
    <lineage>
        <taxon>Bacteria</taxon>
        <taxon>Pseudomonadati</taxon>
        <taxon>Pseudomonadota</taxon>
        <taxon>Gammaproteobacteria</taxon>
        <taxon>Aeromonadales</taxon>
        <taxon>Aeromonadaceae</taxon>
        <taxon>Aeromonas</taxon>
    </lineage>
</organism>
<gene>
    <name evidence="2" type="ORF">KAM382_44240</name>
</gene>
<dbReference type="Proteomes" id="UP000737420">
    <property type="component" value="Unassembled WGS sequence"/>
</dbReference>
<evidence type="ECO:0000313" key="2">
    <source>
        <dbReference type="EMBL" id="GJB94363.1"/>
    </source>
</evidence>
<dbReference type="RefSeq" id="WP_162901958.1">
    <property type="nucleotide sequence ID" value="NZ_AP022254.1"/>
</dbReference>